<proteinExistence type="predicted"/>
<accession>A0ACB5UJI1</accession>
<name>A0ACB5UJI1_9FIRM</name>
<dbReference type="Proteomes" id="UP001374599">
    <property type="component" value="Unassembled WGS sequence"/>
</dbReference>
<evidence type="ECO:0000313" key="2">
    <source>
        <dbReference type="Proteomes" id="UP001374599"/>
    </source>
</evidence>
<organism evidence="1 2">
    <name type="scientific">Vallitalea maricola</name>
    <dbReference type="NCBI Taxonomy" id="3074433"/>
    <lineage>
        <taxon>Bacteria</taxon>
        <taxon>Bacillati</taxon>
        <taxon>Bacillota</taxon>
        <taxon>Clostridia</taxon>
        <taxon>Lachnospirales</taxon>
        <taxon>Vallitaleaceae</taxon>
        <taxon>Vallitalea</taxon>
    </lineage>
</organism>
<evidence type="ECO:0000313" key="1">
    <source>
        <dbReference type="EMBL" id="GMQ62693.1"/>
    </source>
</evidence>
<keyword evidence="2" id="KW-1185">Reference proteome</keyword>
<gene>
    <name evidence="1" type="ORF">AN2V17_19250</name>
</gene>
<protein>
    <submittedName>
        <fullName evidence="1">ABC transporter permease</fullName>
    </submittedName>
</protein>
<reference evidence="1" key="1">
    <citation type="submission" date="2023-09" db="EMBL/GenBank/DDBJ databases">
        <title>Vallitalea sediminicola and Vallitalea maricola sp. nov., anaerobic bacteria isolated from marine sediment.</title>
        <authorList>
            <person name="Hirano S."/>
            <person name="Maeda A."/>
            <person name="Terahara T."/>
            <person name="Mori K."/>
            <person name="Hamada M."/>
            <person name="Matsumoto R."/>
            <person name="Kobayashi T."/>
        </authorList>
    </citation>
    <scope>NUCLEOTIDE SEQUENCE</scope>
    <source>
        <strain evidence="1">AN17-2</strain>
    </source>
</reference>
<sequence length="322" mass="33940">MVLERSKSFGGKIKKINWKQYGVILGFFVLCFAISLATPKFLTVSNLLNLLRQSSIIGIIAAGMTFVIISGNFDISVGAIAALSGAFLMTSLTNGHSLILSIIIALVVGSIAGAVNGFLVSKINIPSLIATMGMVTICRGVLLVYTGGYPVSYLNEQLTKIGNGYLLGIPIPVIIFFSAIIIGHIILSKTKFGRHIYAVGGNQEASLLSGINVDFYKIIVFVINGLMAGLAGIVLTARLSTATAVAGEGYDLDAIAAVVIGGTSVTGGEGNILRTIIGVLLMSVISNSFNLLGVNIHFQYIFKGLIILVAVGFDSYSKKREK</sequence>
<dbReference type="EMBL" id="BTPU01000028">
    <property type="protein sequence ID" value="GMQ62693.1"/>
    <property type="molecule type" value="Genomic_DNA"/>
</dbReference>
<comment type="caution">
    <text evidence="1">The sequence shown here is derived from an EMBL/GenBank/DDBJ whole genome shotgun (WGS) entry which is preliminary data.</text>
</comment>